<dbReference type="EMBL" id="FNYR01000008">
    <property type="protein sequence ID" value="SEI78384.1"/>
    <property type="molecule type" value="Genomic_DNA"/>
</dbReference>
<reference evidence="2 3" key="1">
    <citation type="submission" date="2016-10" db="EMBL/GenBank/DDBJ databases">
        <authorList>
            <person name="de Groot N.N."/>
        </authorList>
    </citation>
    <scope>NUCLEOTIDE SEQUENCE [LARGE SCALE GENOMIC DNA]</scope>
    <source>
        <strain evidence="2 3">DSM 22187</strain>
    </source>
</reference>
<feature type="transmembrane region" description="Helical" evidence="1">
    <location>
        <begin position="68"/>
        <end position="89"/>
    </location>
</feature>
<evidence type="ECO:0008006" key="4">
    <source>
        <dbReference type="Google" id="ProtNLM"/>
    </source>
</evidence>
<dbReference type="OrthoDB" id="340929at2157"/>
<feature type="transmembrane region" description="Helical" evidence="1">
    <location>
        <begin position="101"/>
        <end position="118"/>
    </location>
</feature>
<dbReference type="Proteomes" id="UP000198888">
    <property type="component" value="Unassembled WGS sequence"/>
</dbReference>
<evidence type="ECO:0000313" key="3">
    <source>
        <dbReference type="Proteomes" id="UP000198888"/>
    </source>
</evidence>
<dbReference type="AlphaFoldDB" id="A0A1H6TJM2"/>
<evidence type="ECO:0000256" key="1">
    <source>
        <dbReference type="SAM" id="Phobius"/>
    </source>
</evidence>
<organism evidence="2 3">
    <name type="scientific">Halohasta litchfieldiae</name>
    <dbReference type="NCBI Taxonomy" id="1073996"/>
    <lineage>
        <taxon>Archaea</taxon>
        <taxon>Methanobacteriati</taxon>
        <taxon>Methanobacteriota</taxon>
        <taxon>Stenosarchaea group</taxon>
        <taxon>Halobacteria</taxon>
        <taxon>Halobacteriales</taxon>
        <taxon>Haloferacaceae</taxon>
        <taxon>Halohasta</taxon>
    </lineage>
</organism>
<protein>
    <recommendedName>
        <fullName evidence="4">Zincin peptidase</fullName>
    </recommendedName>
</protein>
<evidence type="ECO:0000313" key="2">
    <source>
        <dbReference type="EMBL" id="SEI78384.1"/>
    </source>
</evidence>
<proteinExistence type="predicted"/>
<feature type="transmembrane region" description="Helical" evidence="1">
    <location>
        <begin position="138"/>
        <end position="157"/>
    </location>
</feature>
<keyword evidence="3" id="KW-1185">Reference proteome</keyword>
<name>A0A1H6TJM2_9EURY</name>
<keyword evidence="1" id="KW-0812">Transmembrane</keyword>
<keyword evidence="1" id="KW-1133">Transmembrane helix</keyword>
<keyword evidence="1" id="KW-0472">Membrane</keyword>
<accession>A0A2H4Q396</accession>
<accession>A0A1H6TJM2</accession>
<sequence>MIYIPGFLIGWATFPGVIIHEFAHKKACEWRNIPVTDVNYFDFSGGGHVQHHQPRDYHDTLLISTAPLLFNSVLAVVLWAFAGLALATLLPIPLSTHQQGLAGLTFSWVALSTGWHAIPSFVDTGHVWGVVKRYWRRSMLAALLIPVVVLLYIANLLKFVWFDAIYSVSLGLIGLFLLYQALGVDPFGIFPLGVI</sequence>
<dbReference type="STRING" id="1073996.SAMN05444271_1088"/>
<gene>
    <name evidence="2" type="ORF">SAMN05444271_1088</name>
</gene>
<dbReference type="GeneID" id="35002825"/>
<dbReference type="KEGG" id="hae:halTADL_2048"/>
<dbReference type="RefSeq" id="WP_089671774.1">
    <property type="nucleotide sequence ID" value="NZ_CP024845.1"/>
</dbReference>